<organism evidence="3 4">
    <name type="scientific">Aspergillus avenaceus</name>
    <dbReference type="NCBI Taxonomy" id="36643"/>
    <lineage>
        <taxon>Eukaryota</taxon>
        <taxon>Fungi</taxon>
        <taxon>Dikarya</taxon>
        <taxon>Ascomycota</taxon>
        <taxon>Pezizomycotina</taxon>
        <taxon>Eurotiomycetes</taxon>
        <taxon>Eurotiomycetidae</taxon>
        <taxon>Eurotiales</taxon>
        <taxon>Aspergillaceae</taxon>
        <taxon>Aspergillus</taxon>
        <taxon>Aspergillus subgen. Circumdati</taxon>
    </lineage>
</organism>
<protein>
    <recommendedName>
        <fullName evidence="2">DUF2423 domain-containing protein</fullName>
    </recommendedName>
</protein>
<dbReference type="PANTHER" id="PTHR28219:SF1">
    <property type="entry name" value="UPF0642 PROTEIN YBL028C"/>
    <property type="match status" value="1"/>
</dbReference>
<name>A0A5N6THH3_ASPAV</name>
<dbReference type="OrthoDB" id="4087970at2759"/>
<keyword evidence="4" id="KW-1185">Reference proteome</keyword>
<accession>A0A5N6THH3</accession>
<gene>
    <name evidence="3" type="ORF">BDV25DRAFT_164461</name>
</gene>
<proteinExistence type="predicted"/>
<reference evidence="3 4" key="1">
    <citation type="submission" date="2019-04" db="EMBL/GenBank/DDBJ databases">
        <title>Friends and foes A comparative genomics study of 23 Aspergillus species from section Flavi.</title>
        <authorList>
            <consortium name="DOE Joint Genome Institute"/>
            <person name="Kjaerbolling I."/>
            <person name="Vesth T."/>
            <person name="Frisvad J.C."/>
            <person name="Nybo J.L."/>
            <person name="Theobald S."/>
            <person name="Kildgaard S."/>
            <person name="Isbrandt T."/>
            <person name="Kuo A."/>
            <person name="Sato A."/>
            <person name="Lyhne E.K."/>
            <person name="Kogle M.E."/>
            <person name="Wiebenga A."/>
            <person name="Kun R.S."/>
            <person name="Lubbers R.J."/>
            <person name="Makela M.R."/>
            <person name="Barry K."/>
            <person name="Chovatia M."/>
            <person name="Clum A."/>
            <person name="Daum C."/>
            <person name="Haridas S."/>
            <person name="He G."/>
            <person name="LaButti K."/>
            <person name="Lipzen A."/>
            <person name="Mondo S."/>
            <person name="Riley R."/>
            <person name="Salamov A."/>
            <person name="Simmons B.A."/>
            <person name="Magnuson J.K."/>
            <person name="Henrissat B."/>
            <person name="Mortensen U.H."/>
            <person name="Larsen T.O."/>
            <person name="Devries R.P."/>
            <person name="Grigoriev I.V."/>
            <person name="Machida M."/>
            <person name="Baker S.E."/>
            <person name="Andersen M.R."/>
        </authorList>
    </citation>
    <scope>NUCLEOTIDE SEQUENCE [LARGE SCALE GENOMIC DNA]</scope>
    <source>
        <strain evidence="3 4">IBT 18842</strain>
    </source>
</reference>
<evidence type="ECO:0000313" key="3">
    <source>
        <dbReference type="EMBL" id="KAE8145551.1"/>
    </source>
</evidence>
<evidence type="ECO:0000313" key="4">
    <source>
        <dbReference type="Proteomes" id="UP000325780"/>
    </source>
</evidence>
<sequence length="128" mass="14300">MAKSVRASVQKRNKAKLRATVFGPVVDARTERLSAKLQELASQPTSASQEKSSMELDASNANGQTEKVENKIADQNEDMDIDQGSIKTAQHISHKSGRIHKRHSNRKNRNSIVFRSSQSKNKKSSKRK</sequence>
<dbReference type="InterPro" id="IPR019434">
    <property type="entry name" value="DUF2423"/>
</dbReference>
<dbReference type="Proteomes" id="UP000325780">
    <property type="component" value="Unassembled WGS sequence"/>
</dbReference>
<dbReference type="EMBL" id="ML742335">
    <property type="protein sequence ID" value="KAE8145551.1"/>
    <property type="molecule type" value="Genomic_DNA"/>
</dbReference>
<feature type="region of interest" description="Disordered" evidence="1">
    <location>
        <begin position="37"/>
        <end position="128"/>
    </location>
</feature>
<evidence type="ECO:0000259" key="2">
    <source>
        <dbReference type="Pfam" id="PF10338"/>
    </source>
</evidence>
<feature type="domain" description="DUF2423" evidence="2">
    <location>
        <begin position="1"/>
        <end position="44"/>
    </location>
</feature>
<evidence type="ECO:0000256" key="1">
    <source>
        <dbReference type="SAM" id="MobiDB-lite"/>
    </source>
</evidence>
<feature type="compositionally biased region" description="Basic residues" evidence="1">
    <location>
        <begin position="92"/>
        <end position="109"/>
    </location>
</feature>
<dbReference type="GO" id="GO:0030687">
    <property type="term" value="C:preribosome, large subunit precursor"/>
    <property type="evidence" value="ECO:0007669"/>
    <property type="project" value="TreeGrafter"/>
</dbReference>
<dbReference type="PANTHER" id="PTHR28219">
    <property type="entry name" value="UPF0642 PROTEIN YBL028C"/>
    <property type="match status" value="1"/>
</dbReference>
<dbReference type="Pfam" id="PF10338">
    <property type="entry name" value="YBL028C_N"/>
    <property type="match status" value="1"/>
</dbReference>
<dbReference type="AlphaFoldDB" id="A0A5N6THH3"/>
<feature type="compositionally biased region" description="Polar residues" evidence="1">
    <location>
        <begin position="40"/>
        <end position="51"/>
    </location>
</feature>